<dbReference type="InterPro" id="IPR027417">
    <property type="entry name" value="P-loop_NTPase"/>
</dbReference>
<name>A0A919U4K6_9CELL</name>
<proteinExistence type="predicted"/>
<protein>
    <recommendedName>
        <fullName evidence="2">APS kinase domain-containing protein</fullName>
    </recommendedName>
</protein>
<evidence type="ECO:0000313" key="3">
    <source>
        <dbReference type="EMBL" id="GIG37586.1"/>
    </source>
</evidence>
<reference evidence="3" key="1">
    <citation type="submission" date="2021-01" db="EMBL/GenBank/DDBJ databases">
        <title>Whole genome shotgun sequence of Cellulomonas pakistanensis NBRC 110800.</title>
        <authorList>
            <person name="Komaki H."/>
            <person name="Tamura T."/>
        </authorList>
    </citation>
    <scope>NUCLEOTIDE SEQUENCE</scope>
    <source>
        <strain evidence="3">NBRC 110800</strain>
    </source>
</reference>
<evidence type="ECO:0000256" key="1">
    <source>
        <dbReference type="ARBA" id="ARBA00022679"/>
    </source>
</evidence>
<dbReference type="AlphaFoldDB" id="A0A919U4K6"/>
<dbReference type="EMBL" id="BONO01000025">
    <property type="protein sequence ID" value="GIG37586.1"/>
    <property type="molecule type" value="Genomic_DNA"/>
</dbReference>
<keyword evidence="1" id="KW-0808">Transferase</keyword>
<comment type="caution">
    <text evidence="3">The sequence shown here is derived from an EMBL/GenBank/DDBJ whole genome shotgun (WGS) entry which is preliminary data.</text>
</comment>
<dbReference type="InterPro" id="IPR059117">
    <property type="entry name" value="APS_kinase_dom"/>
</dbReference>
<dbReference type="Proteomes" id="UP000642125">
    <property type="component" value="Unassembled WGS sequence"/>
</dbReference>
<feature type="domain" description="APS kinase" evidence="2">
    <location>
        <begin position="4"/>
        <end position="42"/>
    </location>
</feature>
<sequence length="174" mass="18382">MEPEVLLVAGRSGSGKSSVAFELSARWQRFGLAHCLVDGDNLSAAYPRPASDPHGTALTEANLRAVWGTYAAAGYRRLVYVNTVSVLERELVTRALGGRARVSGVLLTASARTIRERLGAREIGSALREHLDRSAAAAELLDRAAGPWVTRVGTDGRTVEDLAAAVAAASGWEA</sequence>
<organism evidence="3 4">
    <name type="scientific">Cellulomonas pakistanensis</name>
    <dbReference type="NCBI Taxonomy" id="992287"/>
    <lineage>
        <taxon>Bacteria</taxon>
        <taxon>Bacillati</taxon>
        <taxon>Actinomycetota</taxon>
        <taxon>Actinomycetes</taxon>
        <taxon>Micrococcales</taxon>
        <taxon>Cellulomonadaceae</taxon>
        <taxon>Cellulomonas</taxon>
    </lineage>
</organism>
<gene>
    <name evidence="3" type="ORF">Cpa01nite_29670</name>
</gene>
<dbReference type="SUPFAM" id="SSF52540">
    <property type="entry name" value="P-loop containing nucleoside triphosphate hydrolases"/>
    <property type="match status" value="1"/>
</dbReference>
<dbReference type="Pfam" id="PF01583">
    <property type="entry name" value="APS_kinase"/>
    <property type="match status" value="1"/>
</dbReference>
<accession>A0A919U4K6</accession>
<dbReference type="Gene3D" id="3.40.50.300">
    <property type="entry name" value="P-loop containing nucleotide triphosphate hydrolases"/>
    <property type="match status" value="1"/>
</dbReference>
<evidence type="ECO:0000313" key="4">
    <source>
        <dbReference type="Proteomes" id="UP000642125"/>
    </source>
</evidence>
<dbReference type="RefSeq" id="WP_203669573.1">
    <property type="nucleotide sequence ID" value="NZ_BONO01000025.1"/>
</dbReference>
<evidence type="ECO:0000259" key="2">
    <source>
        <dbReference type="Pfam" id="PF01583"/>
    </source>
</evidence>
<keyword evidence="4" id="KW-1185">Reference proteome</keyword>